<feature type="region of interest" description="Disordered" evidence="1">
    <location>
        <begin position="1"/>
        <end position="21"/>
    </location>
</feature>
<protein>
    <submittedName>
        <fullName evidence="2">Uncharacterized protein</fullName>
    </submittedName>
</protein>
<dbReference type="EMBL" id="JAYMYQ010000008">
    <property type="protein sequence ID" value="KAK7315501.1"/>
    <property type="molecule type" value="Genomic_DNA"/>
</dbReference>
<dbReference type="Proteomes" id="UP001367508">
    <property type="component" value="Unassembled WGS sequence"/>
</dbReference>
<proteinExistence type="predicted"/>
<sequence length="76" mass="9171">MGPVGNQRTEKVKKQRERERELKREDFNVTTPLTLLRTTIVYRRGKSFTFPVSTEFNNFYLQVWLCFSHLVPKFLF</sequence>
<gene>
    <name evidence="2" type="ORF">VNO77_34051</name>
</gene>
<evidence type="ECO:0000313" key="3">
    <source>
        <dbReference type="Proteomes" id="UP001367508"/>
    </source>
</evidence>
<evidence type="ECO:0000256" key="1">
    <source>
        <dbReference type="SAM" id="MobiDB-lite"/>
    </source>
</evidence>
<comment type="caution">
    <text evidence="2">The sequence shown here is derived from an EMBL/GenBank/DDBJ whole genome shotgun (WGS) entry which is preliminary data.</text>
</comment>
<keyword evidence="3" id="KW-1185">Reference proteome</keyword>
<name>A0AAN9PY85_CANGL</name>
<accession>A0AAN9PY85</accession>
<reference evidence="2 3" key="1">
    <citation type="submission" date="2024-01" db="EMBL/GenBank/DDBJ databases">
        <title>The genomes of 5 underutilized Papilionoideae crops provide insights into root nodulation and disease resistanc.</title>
        <authorList>
            <person name="Jiang F."/>
        </authorList>
    </citation>
    <scope>NUCLEOTIDE SEQUENCE [LARGE SCALE GENOMIC DNA]</scope>
    <source>
        <strain evidence="2">LVBAO_FW01</strain>
        <tissue evidence="2">Leaves</tissue>
    </source>
</reference>
<organism evidence="2 3">
    <name type="scientific">Canavalia gladiata</name>
    <name type="common">Sword bean</name>
    <name type="synonym">Dolichos gladiatus</name>
    <dbReference type="NCBI Taxonomy" id="3824"/>
    <lineage>
        <taxon>Eukaryota</taxon>
        <taxon>Viridiplantae</taxon>
        <taxon>Streptophyta</taxon>
        <taxon>Embryophyta</taxon>
        <taxon>Tracheophyta</taxon>
        <taxon>Spermatophyta</taxon>
        <taxon>Magnoliopsida</taxon>
        <taxon>eudicotyledons</taxon>
        <taxon>Gunneridae</taxon>
        <taxon>Pentapetalae</taxon>
        <taxon>rosids</taxon>
        <taxon>fabids</taxon>
        <taxon>Fabales</taxon>
        <taxon>Fabaceae</taxon>
        <taxon>Papilionoideae</taxon>
        <taxon>50 kb inversion clade</taxon>
        <taxon>NPAAA clade</taxon>
        <taxon>indigoferoid/millettioid clade</taxon>
        <taxon>Phaseoleae</taxon>
        <taxon>Canavalia</taxon>
    </lineage>
</organism>
<dbReference type="AlphaFoldDB" id="A0AAN9PY85"/>
<evidence type="ECO:0000313" key="2">
    <source>
        <dbReference type="EMBL" id="KAK7315501.1"/>
    </source>
</evidence>
<feature type="compositionally biased region" description="Basic and acidic residues" evidence="1">
    <location>
        <begin position="8"/>
        <end position="21"/>
    </location>
</feature>